<dbReference type="VEuPathDB" id="FungiDB:An17g01845"/>
<name>A0AAJ8E3U7_ASPNG</name>
<dbReference type="KEGG" id="ang:An17g01845"/>
<evidence type="ECO:0000313" key="1">
    <source>
        <dbReference type="RefSeq" id="XP_059605869.1"/>
    </source>
</evidence>
<reference evidence="1" key="2">
    <citation type="submission" date="2025-08" db="UniProtKB">
        <authorList>
            <consortium name="RefSeq"/>
        </authorList>
    </citation>
    <scope>IDENTIFICATION</scope>
</reference>
<dbReference type="RefSeq" id="XP_059605869.1">
    <property type="nucleotide sequence ID" value="XM_059745493.1"/>
</dbReference>
<dbReference type="GeneID" id="84593601"/>
<sequence>MKALLSLENEVRGWGPELQENAEACIGPIHDSGNASGDDWQKMIAAEVVDNRRVGLLGSAIGADESKILEAG</sequence>
<dbReference type="AlphaFoldDB" id="A0AAJ8E3U7"/>
<protein>
    <submittedName>
        <fullName evidence="1">Uncharacterized protein</fullName>
    </submittedName>
</protein>
<proteinExistence type="predicted"/>
<gene>
    <name evidence="1" type="ORF">An17g01845</name>
</gene>
<reference evidence="1" key="1">
    <citation type="submission" date="2025-02" db="EMBL/GenBank/DDBJ databases">
        <authorList>
            <consortium name="NCBI Genome Project"/>
        </authorList>
    </citation>
    <scope>NUCLEOTIDE SEQUENCE</scope>
</reference>
<accession>A0AAJ8E3U7</accession>
<organism evidence="1">
    <name type="scientific">Aspergillus niger</name>
    <dbReference type="NCBI Taxonomy" id="5061"/>
    <lineage>
        <taxon>Eukaryota</taxon>
        <taxon>Fungi</taxon>
        <taxon>Dikarya</taxon>
        <taxon>Ascomycota</taxon>
        <taxon>Pezizomycotina</taxon>
        <taxon>Eurotiomycetes</taxon>
        <taxon>Eurotiomycetidae</taxon>
        <taxon>Eurotiales</taxon>
        <taxon>Aspergillaceae</taxon>
        <taxon>Aspergillus</taxon>
        <taxon>Aspergillus subgen. Circumdati</taxon>
    </lineage>
</organism>